<name>A0AA38MNZ7_9CUCU</name>
<dbReference type="GO" id="GO:0005549">
    <property type="term" value="F:odorant binding"/>
    <property type="evidence" value="ECO:0007669"/>
    <property type="project" value="InterPro"/>
</dbReference>
<comment type="similarity">
    <text evidence="10">Belongs to the insect chemoreceptor superfamily. Heteromeric odorant receptor channel (TC 1.A.69) family.</text>
</comment>
<dbReference type="GO" id="GO:0004984">
    <property type="term" value="F:olfactory receptor activity"/>
    <property type="evidence" value="ECO:0007669"/>
    <property type="project" value="InterPro"/>
</dbReference>
<feature type="transmembrane region" description="Helical" evidence="10">
    <location>
        <begin position="66"/>
        <end position="87"/>
    </location>
</feature>
<reference evidence="11" key="1">
    <citation type="journal article" date="2023" name="G3 (Bethesda)">
        <title>Whole genome assemblies of Zophobas morio and Tenebrio molitor.</title>
        <authorList>
            <person name="Kaur S."/>
            <person name="Stinson S.A."/>
            <person name="diCenzo G.C."/>
        </authorList>
    </citation>
    <scope>NUCLEOTIDE SEQUENCE</scope>
    <source>
        <strain evidence="11">QUZm001</strain>
    </source>
</reference>
<keyword evidence="9 10" id="KW-0807">Transducer</keyword>
<feature type="transmembrane region" description="Helical" evidence="10">
    <location>
        <begin position="180"/>
        <end position="206"/>
    </location>
</feature>
<dbReference type="Pfam" id="PF02949">
    <property type="entry name" value="7tm_6"/>
    <property type="match status" value="1"/>
</dbReference>
<evidence type="ECO:0000256" key="4">
    <source>
        <dbReference type="ARBA" id="ARBA00022692"/>
    </source>
</evidence>
<dbReference type="GO" id="GO:0005886">
    <property type="term" value="C:plasma membrane"/>
    <property type="evidence" value="ECO:0007669"/>
    <property type="project" value="UniProtKB-SubCell"/>
</dbReference>
<evidence type="ECO:0000256" key="9">
    <source>
        <dbReference type="ARBA" id="ARBA00023224"/>
    </source>
</evidence>
<evidence type="ECO:0000313" key="11">
    <source>
        <dbReference type="EMBL" id="KAJ3663381.1"/>
    </source>
</evidence>
<keyword evidence="6 10" id="KW-1133">Transmembrane helix</keyword>
<evidence type="ECO:0000256" key="8">
    <source>
        <dbReference type="ARBA" id="ARBA00023170"/>
    </source>
</evidence>
<keyword evidence="2" id="KW-1003">Cell membrane</keyword>
<keyword evidence="8 10" id="KW-0675">Receptor</keyword>
<evidence type="ECO:0000256" key="5">
    <source>
        <dbReference type="ARBA" id="ARBA00022725"/>
    </source>
</evidence>
<keyword evidence="3 10" id="KW-0716">Sensory transduction</keyword>
<keyword evidence="5 10" id="KW-0552">Olfaction</keyword>
<dbReference type="PANTHER" id="PTHR21137:SF35">
    <property type="entry name" value="ODORANT RECEPTOR 19A-RELATED"/>
    <property type="match status" value="1"/>
</dbReference>
<organism evidence="11 12">
    <name type="scientific">Zophobas morio</name>
    <dbReference type="NCBI Taxonomy" id="2755281"/>
    <lineage>
        <taxon>Eukaryota</taxon>
        <taxon>Metazoa</taxon>
        <taxon>Ecdysozoa</taxon>
        <taxon>Arthropoda</taxon>
        <taxon>Hexapoda</taxon>
        <taxon>Insecta</taxon>
        <taxon>Pterygota</taxon>
        <taxon>Neoptera</taxon>
        <taxon>Endopterygota</taxon>
        <taxon>Coleoptera</taxon>
        <taxon>Polyphaga</taxon>
        <taxon>Cucujiformia</taxon>
        <taxon>Tenebrionidae</taxon>
        <taxon>Zophobas</taxon>
    </lineage>
</organism>
<feature type="transmembrane region" description="Helical" evidence="10">
    <location>
        <begin position="34"/>
        <end position="60"/>
    </location>
</feature>
<comment type="caution">
    <text evidence="10">Lacks conserved residue(s) required for the propagation of feature annotation.</text>
</comment>
<dbReference type="EMBL" id="JALNTZ010000002">
    <property type="protein sequence ID" value="KAJ3663381.1"/>
    <property type="molecule type" value="Genomic_DNA"/>
</dbReference>
<dbReference type="InterPro" id="IPR004117">
    <property type="entry name" value="7tm6_olfct_rcpt"/>
</dbReference>
<sequence>MAKFKWNLPNDTNMLLLKICGLWPEDDTYQYNPYFLYFLAANIVFIYPHNICQIIILFYISDISVAGAIIFVILTDLIAVVKMHLVVRHMKMLKKLTAATNSSMLQPQNEAQEQAVMVGITFWTRSFQFFFFSGIATLFFWAIFPILDGGYKDYKLPFIAWYPYDYKKWPYYELTYVHQMISIVLIANLNMGIDSLSGALLTFVAAQCDILCDKLRNLHLKSDAREAFIGCVNHHLRIMRHAEDTSKFVDIVILLQFVSSSVSFGLTLFELNVVVPFSSQFYSFLMYGAGVILEIFMYCWFGNEVDLKSNNISYAVYECDWTKFSKSLKRDLMFFALKTQTTIKFSAMDLFYISLETFVRILRTGWSYFALLKTVNTS</sequence>
<accession>A0AA38MNZ7</accession>
<dbReference type="Proteomes" id="UP001168821">
    <property type="component" value="Unassembled WGS sequence"/>
</dbReference>
<comment type="caution">
    <text evidence="11">The sequence shown here is derived from an EMBL/GenBank/DDBJ whole genome shotgun (WGS) entry which is preliminary data.</text>
</comment>
<keyword evidence="4 10" id="KW-0812">Transmembrane</keyword>
<comment type="subcellular location">
    <subcellularLocation>
        <location evidence="1 10">Cell membrane</location>
        <topology evidence="1 10">Multi-pass membrane protein</topology>
    </subcellularLocation>
</comment>
<evidence type="ECO:0000256" key="2">
    <source>
        <dbReference type="ARBA" id="ARBA00022475"/>
    </source>
</evidence>
<protein>
    <recommendedName>
        <fullName evidence="10">Odorant receptor</fullName>
    </recommendedName>
</protein>
<evidence type="ECO:0000256" key="1">
    <source>
        <dbReference type="ARBA" id="ARBA00004651"/>
    </source>
</evidence>
<evidence type="ECO:0000256" key="3">
    <source>
        <dbReference type="ARBA" id="ARBA00022606"/>
    </source>
</evidence>
<dbReference type="AlphaFoldDB" id="A0AA38MNZ7"/>
<evidence type="ECO:0000256" key="10">
    <source>
        <dbReference type="RuleBase" id="RU351113"/>
    </source>
</evidence>
<feature type="transmembrane region" description="Helical" evidence="10">
    <location>
        <begin position="248"/>
        <end position="269"/>
    </location>
</feature>
<evidence type="ECO:0000313" key="12">
    <source>
        <dbReference type="Proteomes" id="UP001168821"/>
    </source>
</evidence>
<dbReference type="PANTHER" id="PTHR21137">
    <property type="entry name" value="ODORANT RECEPTOR"/>
    <property type="match status" value="1"/>
</dbReference>
<keyword evidence="12" id="KW-1185">Reference proteome</keyword>
<keyword evidence="7 10" id="KW-0472">Membrane</keyword>
<evidence type="ECO:0000256" key="6">
    <source>
        <dbReference type="ARBA" id="ARBA00022989"/>
    </source>
</evidence>
<evidence type="ECO:0000256" key="7">
    <source>
        <dbReference type="ARBA" id="ARBA00023136"/>
    </source>
</evidence>
<gene>
    <name evidence="11" type="ORF">Zmor_007656</name>
</gene>
<proteinExistence type="inferred from homology"/>
<feature type="transmembrane region" description="Helical" evidence="10">
    <location>
        <begin position="127"/>
        <end position="147"/>
    </location>
</feature>
<feature type="transmembrane region" description="Helical" evidence="10">
    <location>
        <begin position="281"/>
        <end position="301"/>
    </location>
</feature>
<dbReference type="GO" id="GO:0007165">
    <property type="term" value="P:signal transduction"/>
    <property type="evidence" value="ECO:0007669"/>
    <property type="project" value="UniProtKB-KW"/>
</dbReference>